<reference evidence="1" key="1">
    <citation type="journal article" date="2023" name="G3 (Bethesda)">
        <title>A reference genome for the long-term kleptoplast-retaining sea slug Elysia crispata morphotype clarki.</title>
        <authorList>
            <person name="Eastman K.E."/>
            <person name="Pendleton A.L."/>
            <person name="Shaikh M.A."/>
            <person name="Suttiyut T."/>
            <person name="Ogas R."/>
            <person name="Tomko P."/>
            <person name="Gavelis G."/>
            <person name="Widhalm J.R."/>
            <person name="Wisecaver J.H."/>
        </authorList>
    </citation>
    <scope>NUCLEOTIDE SEQUENCE</scope>
    <source>
        <strain evidence="1">ECLA1</strain>
    </source>
</reference>
<name>A0AAE1EC71_9GAST</name>
<dbReference type="EMBL" id="JAWDGP010000265">
    <property type="protein sequence ID" value="KAK3802156.1"/>
    <property type="molecule type" value="Genomic_DNA"/>
</dbReference>
<keyword evidence="2" id="KW-1185">Reference proteome</keyword>
<protein>
    <submittedName>
        <fullName evidence="1">Uncharacterized protein</fullName>
    </submittedName>
</protein>
<evidence type="ECO:0000313" key="1">
    <source>
        <dbReference type="EMBL" id="KAK3802156.1"/>
    </source>
</evidence>
<organism evidence="1 2">
    <name type="scientific">Elysia crispata</name>
    <name type="common">lettuce slug</name>
    <dbReference type="NCBI Taxonomy" id="231223"/>
    <lineage>
        <taxon>Eukaryota</taxon>
        <taxon>Metazoa</taxon>
        <taxon>Spiralia</taxon>
        <taxon>Lophotrochozoa</taxon>
        <taxon>Mollusca</taxon>
        <taxon>Gastropoda</taxon>
        <taxon>Heterobranchia</taxon>
        <taxon>Euthyneura</taxon>
        <taxon>Panpulmonata</taxon>
        <taxon>Sacoglossa</taxon>
        <taxon>Placobranchoidea</taxon>
        <taxon>Plakobranchidae</taxon>
        <taxon>Elysia</taxon>
    </lineage>
</organism>
<proteinExistence type="predicted"/>
<sequence length="78" mass="8594">MASAVNDSSLTVRSNLPNVTVGPGGGFTTVAPCTTKDCKDDDKGRVLIAAMKSILRAMRDFKQMAPLYYRNKKTGYYW</sequence>
<comment type="caution">
    <text evidence="1">The sequence shown here is derived from an EMBL/GenBank/DDBJ whole genome shotgun (WGS) entry which is preliminary data.</text>
</comment>
<dbReference type="Proteomes" id="UP001283361">
    <property type="component" value="Unassembled WGS sequence"/>
</dbReference>
<accession>A0AAE1EC71</accession>
<gene>
    <name evidence="1" type="ORF">RRG08_050042</name>
</gene>
<dbReference type="AlphaFoldDB" id="A0AAE1EC71"/>
<evidence type="ECO:0000313" key="2">
    <source>
        <dbReference type="Proteomes" id="UP001283361"/>
    </source>
</evidence>